<accession>A0AAD6N7V3</accession>
<keyword evidence="6" id="KW-0749">Sporulation</keyword>
<keyword evidence="11" id="KW-0539">Nucleus</keyword>
<dbReference type="PANTHER" id="PTHR14003:SF19">
    <property type="entry name" value="YY2 TRANSCRIPTION FACTOR"/>
    <property type="match status" value="1"/>
</dbReference>
<dbReference type="GO" id="GO:0000978">
    <property type="term" value="F:RNA polymerase II cis-regulatory region sequence-specific DNA binding"/>
    <property type="evidence" value="ECO:0007669"/>
    <property type="project" value="TreeGrafter"/>
</dbReference>
<comment type="caution">
    <text evidence="16">The sequence shown here is derived from an EMBL/GenBank/DDBJ whole genome shotgun (WGS) entry which is preliminary data.</text>
</comment>
<dbReference type="AlphaFoldDB" id="A0AAD6N7V3"/>
<keyword evidence="3" id="KW-0677">Repeat</keyword>
<dbReference type="Gene3D" id="3.30.160.60">
    <property type="entry name" value="Classic Zinc Finger"/>
    <property type="match status" value="3"/>
</dbReference>
<evidence type="ECO:0000256" key="12">
    <source>
        <dbReference type="ARBA" id="ARBA00023321"/>
    </source>
</evidence>
<organism evidence="16 17">
    <name type="scientific">Penicillium canescens</name>
    <dbReference type="NCBI Taxonomy" id="5083"/>
    <lineage>
        <taxon>Eukaryota</taxon>
        <taxon>Fungi</taxon>
        <taxon>Dikarya</taxon>
        <taxon>Ascomycota</taxon>
        <taxon>Pezizomycotina</taxon>
        <taxon>Eurotiomycetes</taxon>
        <taxon>Eurotiomycetidae</taxon>
        <taxon>Eurotiales</taxon>
        <taxon>Aspergillaceae</taxon>
        <taxon>Penicillium</taxon>
    </lineage>
</organism>
<gene>
    <name evidence="16" type="ORF">N7460_007481</name>
</gene>
<dbReference type="EMBL" id="JAQJZL010000008">
    <property type="protein sequence ID" value="KAJ6038764.1"/>
    <property type="molecule type" value="Genomic_DNA"/>
</dbReference>
<evidence type="ECO:0000256" key="2">
    <source>
        <dbReference type="ARBA" id="ARBA00022723"/>
    </source>
</evidence>
<comment type="subcellular location">
    <subcellularLocation>
        <location evidence="1">Nucleus</location>
    </subcellularLocation>
</comment>
<protein>
    <recommendedName>
        <fullName evidence="13">C2H2 type master regulator of conidiophore development brlA</fullName>
    </recommendedName>
</protein>
<dbReference type="PROSITE" id="PS50157">
    <property type="entry name" value="ZINC_FINGER_C2H2_2"/>
    <property type="match status" value="2"/>
</dbReference>
<proteinExistence type="predicted"/>
<evidence type="ECO:0000256" key="11">
    <source>
        <dbReference type="ARBA" id="ARBA00023242"/>
    </source>
</evidence>
<keyword evidence="5" id="KW-0862">Zinc</keyword>
<dbReference type="Pfam" id="PF00096">
    <property type="entry name" value="zf-C2H2"/>
    <property type="match status" value="2"/>
</dbReference>
<dbReference type="InterPro" id="IPR013087">
    <property type="entry name" value="Znf_C2H2_type"/>
</dbReference>
<sequence length="299" mass="33392">MSPRSKRNFTCSWERCGKSFYRKSDLCRHYRIHTNERPYHCNMKDCNKSFIQRSALTVHSRIHTGEKPYVCDHEGCQKAFSDPVIEECTLGSDCAYVEKKPAEEAMSTNSHRGVLYCSSCRKAALTKPQRGSRSPRALVQTPFVDTTSEHYNQHETPAAVSTPNTQDQNSFALQPFYPQSASPIHGVAMGSVHVYEGSPASIAQSVPLPSATNLQYVWQLVPQPHHETPVAVPVPSTPDQTPFALQSFYPQSASPRHELRSIHGVAMGSVHVYEGSPINMASYESGLDINMIVPCFFWT</sequence>
<keyword evidence="8" id="KW-0238">DNA-binding</keyword>
<feature type="domain" description="C2H2-type" evidence="15">
    <location>
        <begin position="39"/>
        <end position="68"/>
    </location>
</feature>
<name>A0AAD6N7V3_PENCN</name>
<dbReference type="InterPro" id="IPR036236">
    <property type="entry name" value="Znf_C2H2_sf"/>
</dbReference>
<dbReference type="GO" id="GO:0008270">
    <property type="term" value="F:zinc ion binding"/>
    <property type="evidence" value="ECO:0007669"/>
    <property type="project" value="UniProtKB-KW"/>
</dbReference>
<dbReference type="SUPFAM" id="SSF57667">
    <property type="entry name" value="beta-beta-alpha zinc fingers"/>
    <property type="match status" value="1"/>
</dbReference>
<evidence type="ECO:0000256" key="6">
    <source>
        <dbReference type="ARBA" id="ARBA00022969"/>
    </source>
</evidence>
<dbReference type="PROSITE" id="PS00028">
    <property type="entry name" value="ZINC_FINGER_C2H2_1"/>
    <property type="match status" value="2"/>
</dbReference>
<evidence type="ECO:0000256" key="14">
    <source>
        <dbReference type="PROSITE-ProRule" id="PRU00042"/>
    </source>
</evidence>
<evidence type="ECO:0000256" key="5">
    <source>
        <dbReference type="ARBA" id="ARBA00022833"/>
    </source>
</evidence>
<evidence type="ECO:0000313" key="16">
    <source>
        <dbReference type="EMBL" id="KAJ6038764.1"/>
    </source>
</evidence>
<evidence type="ECO:0000256" key="9">
    <source>
        <dbReference type="ARBA" id="ARBA00023159"/>
    </source>
</evidence>
<keyword evidence="4 14" id="KW-0863">Zinc-finger</keyword>
<dbReference type="GO" id="GO:0000785">
    <property type="term" value="C:chromatin"/>
    <property type="evidence" value="ECO:0007669"/>
    <property type="project" value="TreeGrafter"/>
</dbReference>
<dbReference type="FunFam" id="3.30.160.60:FF:000149">
    <property type="entry name" value="Zinc finger protein 569"/>
    <property type="match status" value="1"/>
</dbReference>
<evidence type="ECO:0000256" key="4">
    <source>
        <dbReference type="ARBA" id="ARBA00022771"/>
    </source>
</evidence>
<keyword evidence="7" id="KW-0805">Transcription regulation</keyword>
<dbReference type="Proteomes" id="UP001219568">
    <property type="component" value="Unassembled WGS sequence"/>
</dbReference>
<reference evidence="16" key="2">
    <citation type="submission" date="2023-01" db="EMBL/GenBank/DDBJ databases">
        <authorList>
            <person name="Petersen C."/>
        </authorList>
    </citation>
    <scope>NUCLEOTIDE SEQUENCE</scope>
    <source>
        <strain evidence="16">IBT 15450</strain>
    </source>
</reference>
<keyword evidence="10" id="KW-0804">Transcription</keyword>
<dbReference type="GO" id="GO:0030435">
    <property type="term" value="P:sporulation resulting in formation of a cellular spore"/>
    <property type="evidence" value="ECO:0007669"/>
    <property type="project" value="UniProtKB-KW"/>
</dbReference>
<evidence type="ECO:0000256" key="8">
    <source>
        <dbReference type="ARBA" id="ARBA00023125"/>
    </source>
</evidence>
<evidence type="ECO:0000259" key="15">
    <source>
        <dbReference type="PROSITE" id="PS50157"/>
    </source>
</evidence>
<dbReference type="PANTHER" id="PTHR14003">
    <property type="entry name" value="TRANSCRIPTIONAL REPRESSOR PROTEIN YY"/>
    <property type="match status" value="1"/>
</dbReference>
<dbReference type="SMART" id="SM00355">
    <property type="entry name" value="ZnF_C2H2"/>
    <property type="match status" value="2"/>
</dbReference>
<feature type="domain" description="C2H2-type" evidence="15">
    <location>
        <begin position="9"/>
        <end position="38"/>
    </location>
</feature>
<keyword evidence="2" id="KW-0479">Metal-binding</keyword>
<dbReference type="GO" id="GO:0000981">
    <property type="term" value="F:DNA-binding transcription factor activity, RNA polymerase II-specific"/>
    <property type="evidence" value="ECO:0007669"/>
    <property type="project" value="TreeGrafter"/>
</dbReference>
<evidence type="ECO:0000256" key="13">
    <source>
        <dbReference type="ARBA" id="ARBA00044085"/>
    </source>
</evidence>
<evidence type="ECO:0000256" key="10">
    <source>
        <dbReference type="ARBA" id="ARBA00023163"/>
    </source>
</evidence>
<keyword evidence="17" id="KW-1185">Reference proteome</keyword>
<dbReference type="GO" id="GO:0005634">
    <property type="term" value="C:nucleus"/>
    <property type="evidence" value="ECO:0007669"/>
    <property type="project" value="UniProtKB-SubCell"/>
</dbReference>
<evidence type="ECO:0000256" key="1">
    <source>
        <dbReference type="ARBA" id="ARBA00004123"/>
    </source>
</evidence>
<dbReference type="GO" id="GO:0048315">
    <property type="term" value="P:conidium formation"/>
    <property type="evidence" value="ECO:0007669"/>
    <property type="project" value="UniProtKB-KW"/>
</dbReference>
<keyword evidence="9" id="KW-0010">Activator</keyword>
<evidence type="ECO:0000256" key="7">
    <source>
        <dbReference type="ARBA" id="ARBA00023015"/>
    </source>
</evidence>
<dbReference type="FunFam" id="3.30.160.60:FF:001270">
    <property type="entry name" value="zinc finger protein 583 isoform X1"/>
    <property type="match status" value="1"/>
</dbReference>
<dbReference type="GO" id="GO:0005667">
    <property type="term" value="C:transcription regulator complex"/>
    <property type="evidence" value="ECO:0007669"/>
    <property type="project" value="TreeGrafter"/>
</dbReference>
<reference evidence="16" key="1">
    <citation type="journal article" date="2023" name="IMA Fungus">
        <title>Comparative genomic study of the Penicillium genus elucidates a diverse pangenome and 15 lateral gene transfer events.</title>
        <authorList>
            <person name="Petersen C."/>
            <person name="Sorensen T."/>
            <person name="Nielsen M.R."/>
            <person name="Sondergaard T.E."/>
            <person name="Sorensen J.L."/>
            <person name="Fitzpatrick D.A."/>
            <person name="Frisvad J.C."/>
            <person name="Nielsen K.L."/>
        </authorList>
    </citation>
    <scope>NUCLEOTIDE SEQUENCE</scope>
    <source>
        <strain evidence="16">IBT 15450</strain>
    </source>
</reference>
<keyword evidence="12" id="KW-0183">Conidiation</keyword>
<evidence type="ECO:0000313" key="17">
    <source>
        <dbReference type="Proteomes" id="UP001219568"/>
    </source>
</evidence>
<evidence type="ECO:0000256" key="3">
    <source>
        <dbReference type="ARBA" id="ARBA00022737"/>
    </source>
</evidence>